<dbReference type="Proteomes" id="UP001153269">
    <property type="component" value="Unassembled WGS sequence"/>
</dbReference>
<name>A0A9N7Y738_PLEPL</name>
<protein>
    <submittedName>
        <fullName evidence="1">Uncharacterized protein</fullName>
    </submittedName>
</protein>
<dbReference type="AlphaFoldDB" id="A0A9N7Y738"/>
<comment type="caution">
    <text evidence="1">The sequence shown here is derived from an EMBL/GenBank/DDBJ whole genome shotgun (WGS) entry which is preliminary data.</text>
</comment>
<dbReference type="EMBL" id="CADEAL010000137">
    <property type="protein sequence ID" value="CAB1415098.1"/>
    <property type="molecule type" value="Genomic_DNA"/>
</dbReference>
<proteinExistence type="predicted"/>
<gene>
    <name evidence="1" type="ORF">PLEPLA_LOCUS2811</name>
</gene>
<organism evidence="1 2">
    <name type="scientific">Pleuronectes platessa</name>
    <name type="common">European plaice</name>
    <dbReference type="NCBI Taxonomy" id="8262"/>
    <lineage>
        <taxon>Eukaryota</taxon>
        <taxon>Metazoa</taxon>
        <taxon>Chordata</taxon>
        <taxon>Craniata</taxon>
        <taxon>Vertebrata</taxon>
        <taxon>Euteleostomi</taxon>
        <taxon>Actinopterygii</taxon>
        <taxon>Neopterygii</taxon>
        <taxon>Teleostei</taxon>
        <taxon>Neoteleostei</taxon>
        <taxon>Acanthomorphata</taxon>
        <taxon>Carangaria</taxon>
        <taxon>Pleuronectiformes</taxon>
        <taxon>Pleuronectoidei</taxon>
        <taxon>Pleuronectidae</taxon>
        <taxon>Pleuronectes</taxon>
    </lineage>
</organism>
<reference evidence="1" key="1">
    <citation type="submission" date="2020-03" db="EMBL/GenBank/DDBJ databases">
        <authorList>
            <person name="Weist P."/>
        </authorList>
    </citation>
    <scope>NUCLEOTIDE SEQUENCE</scope>
</reference>
<sequence length="110" mass="12111">MKTVVLFDSSSSNPENKSQAQFLVTNCVRAGYSRHEYGIIGAVDHLPCGKPQPPISPEQFGWPLEARLIGSKLRHLKKARRTEEEKEAALIVMELGGGLGAGVGWQWHSQ</sequence>
<accession>A0A9N7Y738</accession>
<evidence type="ECO:0000313" key="2">
    <source>
        <dbReference type="Proteomes" id="UP001153269"/>
    </source>
</evidence>
<evidence type="ECO:0000313" key="1">
    <source>
        <dbReference type="EMBL" id="CAB1415098.1"/>
    </source>
</evidence>
<keyword evidence="2" id="KW-1185">Reference proteome</keyword>